<dbReference type="Proteomes" id="UP000011713">
    <property type="component" value="Unassembled WGS sequence"/>
</dbReference>
<dbReference type="AlphaFoldDB" id="M4BMK6"/>
<reference evidence="2" key="2">
    <citation type="submission" date="2015-06" db="UniProtKB">
        <authorList>
            <consortium name="EnsemblProtists"/>
        </authorList>
    </citation>
    <scope>IDENTIFICATION</scope>
    <source>
        <strain evidence="2">Emoy2</strain>
    </source>
</reference>
<name>M4BMK6_HYAAE</name>
<keyword evidence="3" id="KW-1185">Reference proteome</keyword>
<sequence>MGSSPLIRLTMEVLPPLGGLPRQGSPNQHRPPVGPEAGEATQGQPTLEVQPQEMYAVVVGAWKAAPSEPPRDAWMTTLAKLFAIIHDTIVIDAELVPPGKKRFPKLRSDEKVVLFQLFEEACVASDASYETWVDYARKAVHSLYNTSWSFKPVLQNMISKVKWAKLPPLNQWAKTSTLASDPGDRADSHHDNRDTNTPLMSNPADYNTKDMQTLRQICLQPAIARRGSRLRDGTHDEWRIIGGFAE</sequence>
<dbReference type="HOGENOM" id="CLU_1130875_0_0_1"/>
<feature type="region of interest" description="Disordered" evidence="1">
    <location>
        <begin position="16"/>
        <end position="44"/>
    </location>
</feature>
<dbReference type="eggNOG" id="ENOG502T0WP">
    <property type="taxonomic scope" value="Eukaryota"/>
</dbReference>
<dbReference type="InParanoid" id="M4BMK6"/>
<dbReference type="EnsemblProtists" id="HpaT807643">
    <property type="protein sequence ID" value="HpaP807643"/>
    <property type="gene ID" value="HpaG807643"/>
</dbReference>
<feature type="region of interest" description="Disordered" evidence="1">
    <location>
        <begin position="174"/>
        <end position="206"/>
    </location>
</feature>
<evidence type="ECO:0000313" key="3">
    <source>
        <dbReference type="Proteomes" id="UP000011713"/>
    </source>
</evidence>
<evidence type="ECO:0000313" key="2">
    <source>
        <dbReference type="EnsemblProtists" id="HpaP807643"/>
    </source>
</evidence>
<protein>
    <submittedName>
        <fullName evidence="2">Uncharacterized protein</fullName>
    </submittedName>
</protein>
<dbReference type="VEuPathDB" id="FungiDB:HpaG807643"/>
<proteinExistence type="predicted"/>
<feature type="compositionally biased region" description="Basic and acidic residues" evidence="1">
    <location>
        <begin position="182"/>
        <end position="194"/>
    </location>
</feature>
<accession>M4BMK6</accession>
<evidence type="ECO:0000256" key="1">
    <source>
        <dbReference type="SAM" id="MobiDB-lite"/>
    </source>
</evidence>
<reference evidence="3" key="1">
    <citation type="journal article" date="2010" name="Science">
        <title>Signatures of adaptation to obligate biotrophy in the Hyaloperonospora arabidopsidis genome.</title>
        <authorList>
            <person name="Baxter L."/>
            <person name="Tripathy S."/>
            <person name="Ishaque N."/>
            <person name="Boot N."/>
            <person name="Cabral A."/>
            <person name="Kemen E."/>
            <person name="Thines M."/>
            <person name="Ah-Fong A."/>
            <person name="Anderson R."/>
            <person name="Badejoko W."/>
            <person name="Bittner-Eddy P."/>
            <person name="Boore J.L."/>
            <person name="Chibucos M.C."/>
            <person name="Coates M."/>
            <person name="Dehal P."/>
            <person name="Delehaunty K."/>
            <person name="Dong S."/>
            <person name="Downton P."/>
            <person name="Dumas B."/>
            <person name="Fabro G."/>
            <person name="Fronick C."/>
            <person name="Fuerstenberg S.I."/>
            <person name="Fulton L."/>
            <person name="Gaulin E."/>
            <person name="Govers F."/>
            <person name="Hughes L."/>
            <person name="Humphray S."/>
            <person name="Jiang R.H."/>
            <person name="Judelson H."/>
            <person name="Kamoun S."/>
            <person name="Kyung K."/>
            <person name="Meijer H."/>
            <person name="Minx P."/>
            <person name="Morris P."/>
            <person name="Nelson J."/>
            <person name="Phuntumart V."/>
            <person name="Qutob D."/>
            <person name="Rehmany A."/>
            <person name="Rougon-Cardoso A."/>
            <person name="Ryden P."/>
            <person name="Torto-Alalibo T."/>
            <person name="Studholme D."/>
            <person name="Wang Y."/>
            <person name="Win J."/>
            <person name="Wood J."/>
            <person name="Clifton S.W."/>
            <person name="Rogers J."/>
            <person name="Van den Ackerveken G."/>
            <person name="Jones J.D."/>
            <person name="McDowell J.M."/>
            <person name="Beynon J."/>
            <person name="Tyler B.M."/>
        </authorList>
    </citation>
    <scope>NUCLEOTIDE SEQUENCE [LARGE SCALE GENOMIC DNA]</scope>
    <source>
        <strain evidence="3">Emoy2</strain>
    </source>
</reference>
<organism evidence="2 3">
    <name type="scientific">Hyaloperonospora arabidopsidis (strain Emoy2)</name>
    <name type="common">Downy mildew agent</name>
    <name type="synonym">Peronospora arabidopsidis</name>
    <dbReference type="NCBI Taxonomy" id="559515"/>
    <lineage>
        <taxon>Eukaryota</taxon>
        <taxon>Sar</taxon>
        <taxon>Stramenopiles</taxon>
        <taxon>Oomycota</taxon>
        <taxon>Peronosporomycetes</taxon>
        <taxon>Peronosporales</taxon>
        <taxon>Peronosporaceae</taxon>
        <taxon>Hyaloperonospora</taxon>
    </lineage>
</organism>
<dbReference type="EMBL" id="JH598426">
    <property type="status" value="NOT_ANNOTATED_CDS"/>
    <property type="molecule type" value="Genomic_DNA"/>
</dbReference>